<dbReference type="AlphaFoldDB" id="D3ALM9"/>
<gene>
    <name evidence="1" type="ORF">CLOSTHATH_04525</name>
</gene>
<sequence>MLSLITNMRQLFSFSVTMTEEFIFAILNISKKWRGRRYGGFFL</sequence>
<dbReference type="HOGENOM" id="CLU_3234600_0_0_9"/>
<evidence type="ECO:0000313" key="2">
    <source>
        <dbReference type="Proteomes" id="UP000004968"/>
    </source>
</evidence>
<name>D3ALM9_9FIRM</name>
<protein>
    <submittedName>
        <fullName evidence="1">Uncharacterized protein</fullName>
    </submittedName>
</protein>
<organism evidence="1 2">
    <name type="scientific">Hungatella hathewayi DSM 13479</name>
    <dbReference type="NCBI Taxonomy" id="566550"/>
    <lineage>
        <taxon>Bacteria</taxon>
        <taxon>Bacillati</taxon>
        <taxon>Bacillota</taxon>
        <taxon>Clostridia</taxon>
        <taxon>Lachnospirales</taxon>
        <taxon>Lachnospiraceae</taxon>
        <taxon>Hungatella</taxon>
    </lineage>
</organism>
<comment type="caution">
    <text evidence="1">The sequence shown here is derived from an EMBL/GenBank/DDBJ whole genome shotgun (WGS) entry which is preliminary data.</text>
</comment>
<accession>D3ALM9</accession>
<dbReference type="EMBL" id="ACIO01000413">
    <property type="protein sequence ID" value="EFC97275.1"/>
    <property type="molecule type" value="Genomic_DNA"/>
</dbReference>
<dbReference type="Proteomes" id="UP000004968">
    <property type="component" value="Unassembled WGS sequence"/>
</dbReference>
<proteinExistence type="predicted"/>
<evidence type="ECO:0000313" key="1">
    <source>
        <dbReference type="EMBL" id="EFC97275.1"/>
    </source>
</evidence>
<reference evidence="1 2" key="1">
    <citation type="submission" date="2010-01" db="EMBL/GenBank/DDBJ databases">
        <authorList>
            <person name="Weinstock G."/>
            <person name="Sodergren E."/>
            <person name="Clifton S."/>
            <person name="Fulton L."/>
            <person name="Fulton B."/>
            <person name="Courtney L."/>
            <person name="Fronick C."/>
            <person name="Harrison M."/>
            <person name="Strong C."/>
            <person name="Farmer C."/>
            <person name="Delahaunty K."/>
            <person name="Markovic C."/>
            <person name="Hall O."/>
            <person name="Minx P."/>
            <person name="Tomlinson C."/>
            <person name="Mitreva M."/>
            <person name="Nelson J."/>
            <person name="Hou S."/>
            <person name="Wollam A."/>
            <person name="Pepin K.H."/>
            <person name="Johnson M."/>
            <person name="Bhonagiri V."/>
            <person name="Nash W.E."/>
            <person name="Warren W."/>
            <person name="Chinwalla A."/>
            <person name="Mardis E.R."/>
            <person name="Wilson R.K."/>
        </authorList>
    </citation>
    <scope>NUCLEOTIDE SEQUENCE [LARGE SCALE GENOMIC DNA]</scope>
    <source>
        <strain evidence="1 2">DSM 13479</strain>
    </source>
</reference>